<accession>A0ABN1Q6G7</accession>
<dbReference type="Pfam" id="PF01381">
    <property type="entry name" value="HTH_3"/>
    <property type="match status" value="1"/>
</dbReference>
<keyword evidence="3" id="KW-1185">Reference proteome</keyword>
<dbReference type="SMART" id="SM00530">
    <property type="entry name" value="HTH_XRE"/>
    <property type="match status" value="1"/>
</dbReference>
<protein>
    <recommendedName>
        <fullName evidence="1">HTH cro/C1-type domain-containing protein</fullName>
    </recommendedName>
</protein>
<feature type="domain" description="HTH cro/C1-type" evidence="1">
    <location>
        <begin position="10"/>
        <end position="64"/>
    </location>
</feature>
<organism evidence="2 3">
    <name type="scientific">Nonomuraea longicatena</name>
    <dbReference type="NCBI Taxonomy" id="83682"/>
    <lineage>
        <taxon>Bacteria</taxon>
        <taxon>Bacillati</taxon>
        <taxon>Actinomycetota</taxon>
        <taxon>Actinomycetes</taxon>
        <taxon>Streptosporangiales</taxon>
        <taxon>Streptosporangiaceae</taxon>
        <taxon>Nonomuraea</taxon>
    </lineage>
</organism>
<dbReference type="RefSeq" id="WP_343952257.1">
    <property type="nucleotide sequence ID" value="NZ_BAAAHQ010000024.1"/>
</dbReference>
<name>A0ABN1Q6G7_9ACTN</name>
<comment type="caution">
    <text evidence="2">The sequence shown here is derived from an EMBL/GenBank/DDBJ whole genome shotgun (WGS) entry which is preliminary data.</text>
</comment>
<dbReference type="EMBL" id="BAAAHQ010000024">
    <property type="protein sequence ID" value="GAA0938390.1"/>
    <property type="molecule type" value="Genomic_DNA"/>
</dbReference>
<dbReference type="PROSITE" id="PS50943">
    <property type="entry name" value="HTH_CROC1"/>
    <property type="match status" value="1"/>
</dbReference>
<dbReference type="InterPro" id="IPR001387">
    <property type="entry name" value="Cro/C1-type_HTH"/>
</dbReference>
<reference evidence="2 3" key="1">
    <citation type="journal article" date="2019" name="Int. J. Syst. Evol. Microbiol.">
        <title>The Global Catalogue of Microorganisms (GCM) 10K type strain sequencing project: providing services to taxonomists for standard genome sequencing and annotation.</title>
        <authorList>
            <consortium name="The Broad Institute Genomics Platform"/>
            <consortium name="The Broad Institute Genome Sequencing Center for Infectious Disease"/>
            <person name="Wu L."/>
            <person name="Ma J."/>
        </authorList>
    </citation>
    <scope>NUCLEOTIDE SEQUENCE [LARGE SCALE GENOMIC DNA]</scope>
    <source>
        <strain evidence="2 3">JCM 11136</strain>
    </source>
</reference>
<dbReference type="CDD" id="cd00093">
    <property type="entry name" value="HTH_XRE"/>
    <property type="match status" value="1"/>
</dbReference>
<dbReference type="SUPFAM" id="SSF47413">
    <property type="entry name" value="lambda repressor-like DNA-binding domains"/>
    <property type="match status" value="1"/>
</dbReference>
<dbReference type="Proteomes" id="UP001501578">
    <property type="component" value="Unassembled WGS sequence"/>
</dbReference>
<dbReference type="Gene3D" id="1.10.260.40">
    <property type="entry name" value="lambda repressor-like DNA-binding domains"/>
    <property type="match status" value="1"/>
</dbReference>
<evidence type="ECO:0000259" key="1">
    <source>
        <dbReference type="PROSITE" id="PS50943"/>
    </source>
</evidence>
<proteinExistence type="predicted"/>
<sequence>MSDKSIGDTLREKRRLRGWTQEELAHEAGLSLQVVKKIEQGGTARLETLHQLARSLGVVTLTFVAPKSPEPRDDDHDVAVLSEIRAAITPPIGLRGLPMHETVDAEDLDLPRLNRAVEAMVRAYHSDRYDDLAGILPALVHSAHHHVAGLSNRSRHDALRTRAAIVGLAGRYLIQVRAHDLALTALHASLRDALEIDDTPLAAAAISGQAHAMLRQGRFAEVERLCADTADTLEPRISSASPDQLAAWGWMLLRASAAAARNNRPEEARDYHRVADAAAASLQGEHPTVDAKTFGPLTVKMKTVENALVGGTPAKALELAATLQRTVGITNEEWGRHRLDVARAHSLTGHPDQTVEMLMDLRRQTPQWLRYQQIARDIYRDVINAGSRALTDDQRNLADFLGICD</sequence>
<evidence type="ECO:0000313" key="3">
    <source>
        <dbReference type="Proteomes" id="UP001501578"/>
    </source>
</evidence>
<evidence type="ECO:0000313" key="2">
    <source>
        <dbReference type="EMBL" id="GAA0938390.1"/>
    </source>
</evidence>
<dbReference type="InterPro" id="IPR010982">
    <property type="entry name" value="Lambda_DNA-bd_dom_sf"/>
</dbReference>
<gene>
    <name evidence="2" type="ORF">GCM10009560_48290</name>
</gene>